<dbReference type="EMBL" id="CP017708">
    <property type="protein sequence ID" value="AOY78990.1"/>
    <property type="molecule type" value="Genomic_DNA"/>
</dbReference>
<reference evidence="2" key="1">
    <citation type="submission" date="2016-10" db="EMBL/GenBank/DDBJ databases">
        <title>Comparative genomics uncovers the prolific and rare metabolic potential of the cyanobacterial genus Moorea.</title>
        <authorList>
            <person name="Leao T."/>
            <person name="Castelao G."/>
            <person name="Korobeynikov A."/>
            <person name="Monroe E.A."/>
            <person name="Podell S."/>
            <person name="Glukhov E."/>
            <person name="Allen E."/>
            <person name="Gerwick W.H."/>
            <person name="Gerwick L."/>
        </authorList>
    </citation>
    <scope>NUCLEOTIDE SEQUENCE [LARGE SCALE GENOMIC DNA]</scope>
    <source>
        <strain evidence="2">JHB</strain>
    </source>
</reference>
<evidence type="ECO:0000313" key="1">
    <source>
        <dbReference type="EMBL" id="AOY78990.1"/>
    </source>
</evidence>
<protein>
    <submittedName>
        <fullName evidence="1">Uncharacterized protein</fullName>
    </submittedName>
</protein>
<sequence>MAILIANIGTSDLAIKIDNYYIPVGFDREEKNLPLDDLTSNEKEVWEQGLRNDLITEYVCPELGVTVKNGKFSLRELTEKLLYEYQNNPEKWHSRLSPGRIWGVVNTAIKTFNVKTAYLFVTNQPPTETRGYYSDTIHLFEILKLWFDRELNSKLELKSQEITTSAIDQDQLFDYYYKFFNKCHPSETILISMKGGTPQMATALKMQAIASVIPKQLFIDPQLSVKNILSGEPSTCQLTTYWYYLQSQKYQAVKLLLEERWDFDGAITILKDWQKVIGWLQQNEVHDPGIVKTQNTLSNAIALLSVAVDCLNLDIPSAKKRLTNLDLGISKDLNEQLRSNHDPNILNLYTRCRIYWELKQVSNLLVTLSSFYEEVLSKLLKIFEGESFLHKDKYKGEGKWYLDIPKMRQEMGEEYWQKFYRLEAPHNSRLTSDQVKKDPLFQLTGRPSKSNFLEVLVSYYQDTHKQTHGQKLLASLKRLDYWAQKRNRMIHQNQGMSVNTMKDVYENDKEENPDACPADKICEVMADICNSDLGIVHKHNRQKFVGDKADYYLYTPIRKWVIDQLLK</sequence>
<organism evidence="1 2">
    <name type="scientific">Moorena producens (strain JHB)</name>
    <dbReference type="NCBI Taxonomy" id="1454205"/>
    <lineage>
        <taxon>Bacteria</taxon>
        <taxon>Bacillati</taxon>
        <taxon>Cyanobacteriota</taxon>
        <taxon>Cyanophyceae</taxon>
        <taxon>Coleofasciculales</taxon>
        <taxon>Coleofasciculaceae</taxon>
        <taxon>Moorena</taxon>
    </lineage>
</organism>
<name>A0A1D9FV03_MOOP1</name>
<accession>A0A1D9FV03</accession>
<proteinExistence type="predicted"/>
<dbReference type="AlphaFoldDB" id="A0A1D9FV03"/>
<dbReference type="Proteomes" id="UP000176944">
    <property type="component" value="Chromosome"/>
</dbReference>
<evidence type="ECO:0000313" key="2">
    <source>
        <dbReference type="Proteomes" id="UP000176944"/>
    </source>
</evidence>
<gene>
    <name evidence="1" type="ORF">BJP36_02805</name>
</gene>